<accession>A0A6C0K036</accession>
<feature type="transmembrane region" description="Helical" evidence="1">
    <location>
        <begin position="35"/>
        <end position="55"/>
    </location>
</feature>
<reference evidence="2" key="1">
    <citation type="journal article" date="2020" name="Nature">
        <title>Giant virus diversity and host interactions through global metagenomics.</title>
        <authorList>
            <person name="Schulz F."/>
            <person name="Roux S."/>
            <person name="Paez-Espino D."/>
            <person name="Jungbluth S."/>
            <person name="Walsh D.A."/>
            <person name="Denef V.J."/>
            <person name="McMahon K.D."/>
            <person name="Konstantinidis K.T."/>
            <person name="Eloe-Fadrosh E.A."/>
            <person name="Kyrpides N.C."/>
            <person name="Woyke T."/>
        </authorList>
    </citation>
    <scope>NUCLEOTIDE SEQUENCE</scope>
    <source>
        <strain evidence="2">GVMAG-S-1101165-84</strain>
    </source>
</reference>
<evidence type="ECO:0000313" key="2">
    <source>
        <dbReference type="EMBL" id="QHU11392.1"/>
    </source>
</evidence>
<sequence>MSAMAMQTSQYSNQSGGAVSPIDALLKQLDSVPHLIYGTLMLVLIAFVDQISPTLSRYVDTVLGRLVAIGVVASVCYSLGTLYGLLTAVVLLLLVHSSPRLGAIDGFTGQKNREIQGSRWFVEQVLGETPERILDDRINTDAIQDDSDTLMKHSGSGK</sequence>
<keyword evidence="1" id="KW-0812">Transmembrane</keyword>
<feature type="transmembrane region" description="Helical" evidence="1">
    <location>
        <begin position="67"/>
        <end position="95"/>
    </location>
</feature>
<dbReference type="EMBL" id="MN740782">
    <property type="protein sequence ID" value="QHU11392.1"/>
    <property type="molecule type" value="Genomic_DNA"/>
</dbReference>
<keyword evidence="1" id="KW-0472">Membrane</keyword>
<evidence type="ECO:0000256" key="1">
    <source>
        <dbReference type="SAM" id="Phobius"/>
    </source>
</evidence>
<dbReference type="AlphaFoldDB" id="A0A6C0K036"/>
<keyword evidence="1" id="KW-1133">Transmembrane helix</keyword>
<organism evidence="2">
    <name type="scientific">viral metagenome</name>
    <dbReference type="NCBI Taxonomy" id="1070528"/>
    <lineage>
        <taxon>unclassified sequences</taxon>
        <taxon>metagenomes</taxon>
        <taxon>organismal metagenomes</taxon>
    </lineage>
</organism>
<name>A0A6C0K036_9ZZZZ</name>
<protein>
    <submittedName>
        <fullName evidence="2">Uncharacterized protein</fullName>
    </submittedName>
</protein>
<proteinExistence type="predicted"/>